<dbReference type="InterPro" id="IPR014746">
    <property type="entry name" value="Gln_synth/guanido_kin_cat_dom"/>
</dbReference>
<dbReference type="AlphaFoldDB" id="A0A8H5N7T8"/>
<dbReference type="InterPro" id="IPR008146">
    <property type="entry name" value="Gln_synth_cat_dom"/>
</dbReference>
<keyword evidence="7" id="KW-1185">Reference proteome</keyword>
<evidence type="ECO:0000256" key="4">
    <source>
        <dbReference type="SAM" id="MobiDB-lite"/>
    </source>
</evidence>
<evidence type="ECO:0000313" key="6">
    <source>
        <dbReference type="EMBL" id="KAF5554905.1"/>
    </source>
</evidence>
<dbReference type="PROSITE" id="PS51987">
    <property type="entry name" value="GS_CATALYTIC"/>
    <property type="match status" value="1"/>
</dbReference>
<accession>A0A8H5N7T8</accession>
<feature type="domain" description="GS catalytic" evidence="5">
    <location>
        <begin position="538"/>
        <end position="870"/>
    </location>
</feature>
<dbReference type="PANTHER" id="PTHR43785">
    <property type="entry name" value="GAMMA-GLUTAMYLPUTRESCINE SYNTHETASE"/>
    <property type="match status" value="1"/>
</dbReference>
<evidence type="ECO:0000256" key="1">
    <source>
        <dbReference type="ARBA" id="ARBA00022598"/>
    </source>
</evidence>
<name>A0A8H5N7T8_9HYPO</name>
<proteinExistence type="inferred from homology"/>
<feature type="region of interest" description="Disordered" evidence="4">
    <location>
        <begin position="509"/>
        <end position="533"/>
    </location>
</feature>
<keyword evidence="1" id="KW-0436">Ligase</keyword>
<evidence type="ECO:0000256" key="2">
    <source>
        <dbReference type="PROSITE-ProRule" id="PRU01331"/>
    </source>
</evidence>
<dbReference type="GO" id="GO:0004356">
    <property type="term" value="F:glutamine synthetase activity"/>
    <property type="evidence" value="ECO:0007669"/>
    <property type="project" value="InterPro"/>
</dbReference>
<dbReference type="Proteomes" id="UP000574317">
    <property type="component" value="Unassembled WGS sequence"/>
</dbReference>
<evidence type="ECO:0000256" key="3">
    <source>
        <dbReference type="RuleBase" id="RU000384"/>
    </source>
</evidence>
<comment type="caution">
    <text evidence="6">The sequence shown here is derived from an EMBL/GenBank/DDBJ whole genome shotgun (WGS) entry which is preliminary data.</text>
</comment>
<evidence type="ECO:0000313" key="7">
    <source>
        <dbReference type="Proteomes" id="UP000574317"/>
    </source>
</evidence>
<dbReference type="Pfam" id="PF00120">
    <property type="entry name" value="Gln-synt_C"/>
    <property type="match status" value="1"/>
</dbReference>
<feature type="compositionally biased region" description="Basic and acidic residues" evidence="4">
    <location>
        <begin position="511"/>
        <end position="526"/>
    </location>
</feature>
<dbReference type="EMBL" id="JAAOAO010000229">
    <property type="protein sequence ID" value="KAF5554905.1"/>
    <property type="molecule type" value="Genomic_DNA"/>
</dbReference>
<evidence type="ECO:0000259" key="5">
    <source>
        <dbReference type="PROSITE" id="PS51987"/>
    </source>
</evidence>
<organism evidence="6 7">
    <name type="scientific">Fusarium napiforme</name>
    <dbReference type="NCBI Taxonomy" id="42672"/>
    <lineage>
        <taxon>Eukaryota</taxon>
        <taxon>Fungi</taxon>
        <taxon>Dikarya</taxon>
        <taxon>Ascomycota</taxon>
        <taxon>Pezizomycotina</taxon>
        <taxon>Sordariomycetes</taxon>
        <taxon>Hypocreomycetidae</taxon>
        <taxon>Hypocreales</taxon>
        <taxon>Nectriaceae</taxon>
        <taxon>Fusarium</taxon>
        <taxon>Fusarium fujikuroi species complex</taxon>
    </lineage>
</organism>
<dbReference type="Gene3D" id="3.30.590.10">
    <property type="entry name" value="Glutamine synthetase/guanido kinase, catalytic domain"/>
    <property type="match status" value="2"/>
</dbReference>
<reference evidence="6 7" key="1">
    <citation type="submission" date="2020-05" db="EMBL/GenBank/DDBJ databases">
        <title>Identification and distribution of gene clusters putatively required for synthesis of sphingolipid metabolism inhibitors in phylogenetically diverse species of the filamentous fungus Fusarium.</title>
        <authorList>
            <person name="Kim H.-S."/>
            <person name="Busman M."/>
            <person name="Brown D.W."/>
            <person name="Divon H."/>
            <person name="Uhlig S."/>
            <person name="Proctor R.H."/>
        </authorList>
    </citation>
    <scope>NUCLEOTIDE SEQUENCE [LARGE SCALE GENOMIC DNA]</scope>
    <source>
        <strain evidence="6 7">NRRL 25196</strain>
    </source>
</reference>
<sequence length="870" mass="97314">MASRLFAGITARQLLAGGAALGGTGLAGSLIQTESERLQATEAQVQFHTSSIHPTPVGFSPWQIRNDYPTSDILKARLKAQKDDSLPHAPSPLIPAPGLPGDFEGENAPWFKYDYEKEPEKFAEAIREYCFDGNVDKGFRLNENKIRDWYHAPWMHYRDPNSMCTEREPINGFTFERATPALEFAKTQNVTLQNWAVGFYNATGATVFGDMWKDPDNPDFSQNKEFPVGTCVFKILLNNSTPEQMPIQDGAPTMHAVISKSTSNGKERNDFASPLRLIQVDFAVVDKRSPIGWVFGTFMYNKDQAGKGPWDRLTLVGLQWGNDHWLTNKVYEETKAEAKPRECYISKKAEDIRKREGGTRPSWGWNGRMNGPADNFISACASCHSTSTSHPMYNGKVKDGVKQTYGMVPPLNMKPLPPQPKEGNTFSDVMIYFRNVMGGVPFDEGVNPNNPDEYDPTYKSKVKSADYSLQLQVGWANYKKWKEDHETVLQSIFRKTRYVIGSELAGASDLSQRDQGRQEPTDDGSKKYGLPPKRQKFLRHPAPRYENRLLAGECCNNQKGLPRISELQASSIPLNTDARLLLKDIIKKAENSHGLTFRVGIELEFCLLVPGTLEAAQPAKPGVAGTFGTLRSKVWPILNEIIVAFSEAGIEVEQVIRNVAHKFGILATFYPTPYDGKQGQKSGQHIHISATPTEDNRDWNPDDAVAGMLSHIPALMALGMCQVDSYERVNIGRMCTGGLVGWGDNNRDMPVRRIAKNHWEVRVNDATSNSYAMVAGIIGAALDSKPLAIENAAKFTLMYSNEEREKMGLIKMLPTSLEAALKELEDDRAWADSVLGQGYIDWFLALKRAEMKTVSKMETKERRMHMLSFF</sequence>
<protein>
    <recommendedName>
        <fullName evidence="5">GS catalytic domain-containing protein</fullName>
    </recommendedName>
</protein>
<dbReference type="PANTHER" id="PTHR43785:SF2">
    <property type="entry name" value="TYPE-1 GLUTAMINE SYNTHETASE 1"/>
    <property type="match status" value="1"/>
</dbReference>
<gene>
    <name evidence="6" type="ORF">FNAPI_6297</name>
</gene>
<dbReference type="SMART" id="SM01230">
    <property type="entry name" value="Gln-synt_C"/>
    <property type="match status" value="1"/>
</dbReference>
<comment type="similarity">
    <text evidence="2 3">Belongs to the glutamine synthetase family.</text>
</comment>
<dbReference type="SUPFAM" id="SSF55931">
    <property type="entry name" value="Glutamine synthetase/guanido kinase"/>
    <property type="match status" value="1"/>
</dbReference>